<evidence type="ECO:0000313" key="1">
    <source>
        <dbReference type="EMBL" id="NYJ20393.1"/>
    </source>
</evidence>
<keyword evidence="2" id="KW-1185">Reference proteome</keyword>
<reference evidence="1 2" key="1">
    <citation type="submission" date="2020-07" db="EMBL/GenBank/DDBJ databases">
        <title>Sequencing the genomes of 1000 actinobacteria strains.</title>
        <authorList>
            <person name="Klenk H.-P."/>
        </authorList>
    </citation>
    <scope>NUCLEOTIDE SEQUENCE [LARGE SCALE GENOMIC DNA]</scope>
    <source>
        <strain evidence="1 2">LI1</strain>
    </source>
</reference>
<comment type="caution">
    <text evidence="1">The sequence shown here is derived from an EMBL/GenBank/DDBJ whole genome shotgun (WGS) entry which is preliminary data.</text>
</comment>
<dbReference type="InterPro" id="IPR049790">
    <property type="entry name" value="Rv3655c/TadE"/>
</dbReference>
<evidence type="ECO:0008006" key="3">
    <source>
        <dbReference type="Google" id="ProtNLM"/>
    </source>
</evidence>
<dbReference type="NCBIfam" id="NF041390">
    <property type="entry name" value="TadE_Rv3655c"/>
    <property type="match status" value="1"/>
</dbReference>
<proteinExistence type="predicted"/>
<protein>
    <recommendedName>
        <fullName evidence="3">Pilus assembly protein TadE</fullName>
    </recommendedName>
</protein>
<evidence type="ECO:0000313" key="2">
    <source>
        <dbReference type="Proteomes" id="UP000537260"/>
    </source>
</evidence>
<gene>
    <name evidence="1" type="ORF">HNR05_002184</name>
</gene>
<organism evidence="1 2">
    <name type="scientific">Glaciibacter psychrotolerans</name>
    <dbReference type="NCBI Taxonomy" id="670054"/>
    <lineage>
        <taxon>Bacteria</taxon>
        <taxon>Bacillati</taxon>
        <taxon>Actinomycetota</taxon>
        <taxon>Actinomycetes</taxon>
        <taxon>Micrococcales</taxon>
        <taxon>Microbacteriaceae</taxon>
        <taxon>Glaciibacter</taxon>
    </lineage>
</organism>
<name>A0A7Z0J6X7_9MICO</name>
<dbReference type="AlphaFoldDB" id="A0A7Z0J6X7"/>
<accession>A0A7Z0J6X7</accession>
<dbReference type="Proteomes" id="UP000537260">
    <property type="component" value="Unassembled WGS sequence"/>
</dbReference>
<dbReference type="EMBL" id="JACCFM010000001">
    <property type="protein sequence ID" value="NYJ20393.1"/>
    <property type="molecule type" value="Genomic_DNA"/>
</dbReference>
<sequence>MVLPAVVLVLACCLAAIQVVGQQVRLTDAAVVAARMLGRGESLDSAAAAVQASIAGAELRTEHQGDLVCALLQKPSGFGPFARAGVTVTARSCAPSGGL</sequence>
<dbReference type="RefSeq" id="WP_343062553.1">
    <property type="nucleotide sequence ID" value="NZ_JACCFM010000001.1"/>
</dbReference>